<feature type="domain" description="HTH araC/xylS-type" evidence="4">
    <location>
        <begin position="31"/>
        <end position="128"/>
    </location>
</feature>
<dbReference type="InterPro" id="IPR009057">
    <property type="entry name" value="Homeodomain-like_sf"/>
</dbReference>
<evidence type="ECO:0000256" key="2">
    <source>
        <dbReference type="ARBA" id="ARBA00023125"/>
    </source>
</evidence>
<dbReference type="Proteomes" id="UP000008908">
    <property type="component" value="Chromosome"/>
</dbReference>
<dbReference type="PANTHER" id="PTHR43280">
    <property type="entry name" value="ARAC-FAMILY TRANSCRIPTIONAL REGULATOR"/>
    <property type="match status" value="1"/>
</dbReference>
<dbReference type="GO" id="GO:0003700">
    <property type="term" value="F:DNA-binding transcription factor activity"/>
    <property type="evidence" value="ECO:0007669"/>
    <property type="project" value="InterPro"/>
</dbReference>
<evidence type="ECO:0000313" key="6">
    <source>
        <dbReference type="Proteomes" id="UP000008908"/>
    </source>
</evidence>
<accession>G2PJ84</accession>
<reference evidence="6" key="1">
    <citation type="submission" date="2011-08" db="EMBL/GenBank/DDBJ databases">
        <title>The complete genome of Muricauda ruestringensis DSM 13258.</title>
        <authorList>
            <person name="Lucas S."/>
            <person name="Han J."/>
            <person name="Lapidus A."/>
            <person name="Bruce D."/>
            <person name="Goodwin L."/>
            <person name="Pitluck S."/>
            <person name="Peters L."/>
            <person name="Kyrpides N."/>
            <person name="Mavromatis K."/>
            <person name="Ivanova N."/>
            <person name="Ovchinnikova G."/>
            <person name="Teshima H."/>
            <person name="Detter J.C."/>
            <person name="Tapia R."/>
            <person name="Han C."/>
            <person name="Land M."/>
            <person name="Hauser L."/>
            <person name="Markowitz V."/>
            <person name="Cheng J.-F."/>
            <person name="Hugenholtz P."/>
            <person name="Woyke T."/>
            <person name="Wu D."/>
            <person name="Spring S."/>
            <person name="Schroeder M."/>
            <person name="Brambilla E."/>
            <person name="Klenk H.-P."/>
            <person name="Eisen J.A."/>
        </authorList>
    </citation>
    <scope>NUCLEOTIDE SEQUENCE [LARGE SCALE GENOMIC DNA]</scope>
    <source>
        <strain evidence="6">DSM 13258 / LMG 19739 / B1</strain>
    </source>
</reference>
<dbReference type="PANTHER" id="PTHR43280:SF28">
    <property type="entry name" value="HTH-TYPE TRANSCRIPTIONAL ACTIVATOR RHAS"/>
    <property type="match status" value="1"/>
</dbReference>
<dbReference type="PROSITE" id="PS01124">
    <property type="entry name" value="HTH_ARAC_FAMILY_2"/>
    <property type="match status" value="1"/>
</dbReference>
<evidence type="ECO:0000313" key="5">
    <source>
        <dbReference type="EMBL" id="AEM71905.1"/>
    </source>
</evidence>
<organism evidence="5 6">
    <name type="scientific">Allomuricauda ruestringensis (strain DSM 13258 / CIP 107369 / LMG 19739 / B1)</name>
    <name type="common">Muricauda ruestringensis</name>
    <dbReference type="NCBI Taxonomy" id="886377"/>
    <lineage>
        <taxon>Bacteria</taxon>
        <taxon>Pseudomonadati</taxon>
        <taxon>Bacteroidota</taxon>
        <taxon>Flavobacteriia</taxon>
        <taxon>Flavobacteriales</taxon>
        <taxon>Flavobacteriaceae</taxon>
        <taxon>Flagellimonas</taxon>
    </lineage>
</organism>
<dbReference type="KEGG" id="mrs:Murru_2881"/>
<dbReference type="InterPro" id="IPR018062">
    <property type="entry name" value="HTH_AraC-typ_CS"/>
</dbReference>
<dbReference type="EMBL" id="CP002999">
    <property type="protein sequence ID" value="AEM71905.1"/>
    <property type="molecule type" value="Genomic_DNA"/>
</dbReference>
<evidence type="ECO:0000259" key="4">
    <source>
        <dbReference type="PROSITE" id="PS01124"/>
    </source>
</evidence>
<keyword evidence="6" id="KW-1185">Reference proteome</keyword>
<dbReference type="STRING" id="886377.Murru_2881"/>
<dbReference type="HOGENOM" id="CLU_000445_81_13_10"/>
<sequence>MGQKIYSLESLYPLIMIKDEYPKVYLYRRIVQAKLFIDSNFMHKIDVDEISDEAFFSKFHFIRLFKSIYGKTPHQYLKSVRIEKARQFLKEGKSVTEACFSVGFDSLSSFSGCFKRSTGESPSNYSKNQKEVKKNIDKKPLTFVPSCYAYQHGWLENSNFEEVRK</sequence>
<keyword evidence="1" id="KW-0805">Transcription regulation</keyword>
<proteinExistence type="predicted"/>
<dbReference type="PROSITE" id="PS00041">
    <property type="entry name" value="HTH_ARAC_FAMILY_1"/>
    <property type="match status" value="1"/>
</dbReference>
<evidence type="ECO:0000256" key="1">
    <source>
        <dbReference type="ARBA" id="ARBA00023015"/>
    </source>
</evidence>
<dbReference type="SUPFAM" id="SSF46689">
    <property type="entry name" value="Homeodomain-like"/>
    <property type="match status" value="2"/>
</dbReference>
<keyword evidence="3" id="KW-0804">Transcription</keyword>
<dbReference type="Pfam" id="PF12833">
    <property type="entry name" value="HTH_18"/>
    <property type="match status" value="1"/>
</dbReference>
<name>G2PJ84_ALLRU</name>
<protein>
    <submittedName>
        <fullName evidence="5">Transcriptional regulator, AraC family</fullName>
    </submittedName>
</protein>
<gene>
    <name evidence="5" type="ordered locus">Murru_2881</name>
</gene>
<keyword evidence="2" id="KW-0238">DNA-binding</keyword>
<evidence type="ECO:0000256" key="3">
    <source>
        <dbReference type="ARBA" id="ARBA00023163"/>
    </source>
</evidence>
<dbReference type="SMART" id="SM00342">
    <property type="entry name" value="HTH_ARAC"/>
    <property type="match status" value="1"/>
</dbReference>
<dbReference type="GO" id="GO:0043565">
    <property type="term" value="F:sequence-specific DNA binding"/>
    <property type="evidence" value="ECO:0007669"/>
    <property type="project" value="InterPro"/>
</dbReference>
<dbReference type="eggNOG" id="COG2207">
    <property type="taxonomic scope" value="Bacteria"/>
</dbReference>
<dbReference type="InterPro" id="IPR018060">
    <property type="entry name" value="HTH_AraC"/>
</dbReference>
<dbReference type="AlphaFoldDB" id="G2PJ84"/>
<reference evidence="5 6" key="2">
    <citation type="journal article" date="2012" name="Stand. Genomic Sci.">
        <title>Complete genome sequence of the facultatively anaerobic, appendaged bacterium Muricauda ruestringensis type strain (B1(T)).</title>
        <authorList>
            <person name="Huntemann M."/>
            <person name="Teshima H."/>
            <person name="Lapidus A."/>
            <person name="Nolan M."/>
            <person name="Lucas S."/>
            <person name="Hammon N."/>
            <person name="Deshpande S."/>
            <person name="Cheng J.F."/>
            <person name="Tapia R."/>
            <person name="Goodwin L.A."/>
            <person name="Pitluck S."/>
            <person name="Liolios K."/>
            <person name="Pagani I."/>
            <person name="Ivanova N."/>
            <person name="Mavromatis K."/>
            <person name="Mikhailova N."/>
            <person name="Pati A."/>
            <person name="Chen A."/>
            <person name="Palaniappan K."/>
            <person name="Land M."/>
            <person name="Hauser L."/>
            <person name="Pan C."/>
            <person name="Brambilla E.M."/>
            <person name="Rohde M."/>
            <person name="Spring S."/>
            <person name="Goker M."/>
            <person name="Detter J.C."/>
            <person name="Bristow J."/>
            <person name="Eisen J.A."/>
            <person name="Markowitz V."/>
            <person name="Hugenholtz P."/>
            <person name="Kyrpides N.C."/>
            <person name="Klenk H.P."/>
            <person name="Woyke T."/>
        </authorList>
    </citation>
    <scope>NUCLEOTIDE SEQUENCE [LARGE SCALE GENOMIC DNA]</scope>
    <source>
        <strain evidence="6">DSM 13258 / LMG 19739 / B1</strain>
    </source>
</reference>
<dbReference type="Gene3D" id="1.10.10.60">
    <property type="entry name" value="Homeodomain-like"/>
    <property type="match status" value="2"/>
</dbReference>